<evidence type="ECO:0000256" key="4">
    <source>
        <dbReference type="ARBA" id="ARBA00022547"/>
    </source>
</evidence>
<evidence type="ECO:0000256" key="1">
    <source>
        <dbReference type="ARBA" id="ARBA00004141"/>
    </source>
</evidence>
<dbReference type="GO" id="GO:0042777">
    <property type="term" value="P:proton motive force-driven plasma membrane ATP synthesis"/>
    <property type="evidence" value="ECO:0007669"/>
    <property type="project" value="TreeGrafter"/>
</dbReference>
<evidence type="ECO:0000256" key="5">
    <source>
        <dbReference type="ARBA" id="ARBA00022692"/>
    </source>
</evidence>
<dbReference type="RefSeq" id="WP_173064734.1">
    <property type="nucleotide sequence ID" value="NZ_AP022853.1"/>
</dbReference>
<dbReference type="GO" id="GO:0046933">
    <property type="term" value="F:proton-transporting ATP synthase activity, rotational mechanism"/>
    <property type="evidence" value="ECO:0007669"/>
    <property type="project" value="UniProtKB-UniRule"/>
</dbReference>
<name>A0A6F8VBV7_9PROT</name>
<comment type="similarity">
    <text evidence="2 11 12">Belongs to the ATPase A chain family.</text>
</comment>
<comment type="subcellular location">
    <subcellularLocation>
        <location evidence="11 12">Cell membrane</location>
        <topology evidence="11 12">Multi-pass membrane protein</topology>
    </subcellularLocation>
    <subcellularLocation>
        <location evidence="1">Membrane</location>
        <topology evidence="1">Multi-pass membrane protein</topology>
    </subcellularLocation>
</comment>
<dbReference type="HAMAP" id="MF_01393">
    <property type="entry name" value="ATP_synth_a_bact"/>
    <property type="match status" value="1"/>
</dbReference>
<proteinExistence type="inferred from homology"/>
<dbReference type="PANTHER" id="PTHR42823:SF3">
    <property type="entry name" value="ATP SYNTHASE SUBUNIT A, CHLOROPLASTIC"/>
    <property type="match status" value="1"/>
</dbReference>
<evidence type="ECO:0000256" key="6">
    <source>
        <dbReference type="ARBA" id="ARBA00022781"/>
    </source>
</evidence>
<accession>A0A6F8VBV7</accession>
<feature type="transmembrane region" description="Helical" evidence="11">
    <location>
        <begin position="12"/>
        <end position="39"/>
    </location>
</feature>
<comment type="function">
    <text evidence="11 12">Key component of the proton channel; it plays a direct role in the translocation of protons across the membrane.</text>
</comment>
<keyword evidence="8 11" id="KW-0406">Ion transport</keyword>
<evidence type="ECO:0000256" key="10">
    <source>
        <dbReference type="ARBA" id="ARBA00023310"/>
    </source>
</evidence>
<feature type="transmembrane region" description="Helical" evidence="11">
    <location>
        <begin position="174"/>
        <end position="193"/>
    </location>
</feature>
<feature type="transmembrane region" description="Helical" evidence="11">
    <location>
        <begin position="78"/>
        <end position="101"/>
    </location>
</feature>
<keyword evidence="6 11" id="KW-0375">Hydrogen ion transport</keyword>
<dbReference type="PANTHER" id="PTHR42823">
    <property type="entry name" value="ATP SYNTHASE SUBUNIT A, CHLOROPLASTIC"/>
    <property type="match status" value="1"/>
</dbReference>
<dbReference type="NCBIfam" id="NF009954">
    <property type="entry name" value="PRK13420.1"/>
    <property type="match status" value="1"/>
</dbReference>
<evidence type="ECO:0000256" key="3">
    <source>
        <dbReference type="ARBA" id="ARBA00022448"/>
    </source>
</evidence>
<dbReference type="PRINTS" id="PR00123">
    <property type="entry name" value="ATPASEA"/>
</dbReference>
<dbReference type="InterPro" id="IPR035908">
    <property type="entry name" value="F0_ATP_A_sf"/>
</dbReference>
<dbReference type="GO" id="GO:0005886">
    <property type="term" value="C:plasma membrane"/>
    <property type="evidence" value="ECO:0007669"/>
    <property type="project" value="UniProtKB-SubCell"/>
</dbReference>
<organism evidence="13 14">
    <name type="scientific">Sulfurimicrobium lacus</name>
    <dbReference type="NCBI Taxonomy" id="2715678"/>
    <lineage>
        <taxon>Bacteria</taxon>
        <taxon>Pseudomonadati</taxon>
        <taxon>Pseudomonadota</taxon>
        <taxon>Betaproteobacteria</taxon>
        <taxon>Nitrosomonadales</taxon>
        <taxon>Sulfuricellaceae</taxon>
        <taxon>Sulfurimicrobium</taxon>
    </lineage>
</organism>
<evidence type="ECO:0000256" key="8">
    <source>
        <dbReference type="ARBA" id="ARBA00023065"/>
    </source>
</evidence>
<dbReference type="InterPro" id="IPR045082">
    <property type="entry name" value="ATP_syn_F0_a_bact/chloroplast"/>
</dbReference>
<evidence type="ECO:0000256" key="11">
    <source>
        <dbReference type="HAMAP-Rule" id="MF_01393"/>
    </source>
</evidence>
<keyword evidence="3 11" id="KW-0813">Transport</keyword>
<evidence type="ECO:0000256" key="12">
    <source>
        <dbReference type="RuleBase" id="RU000483"/>
    </source>
</evidence>
<evidence type="ECO:0000313" key="13">
    <source>
        <dbReference type="EMBL" id="BCB27323.1"/>
    </source>
</evidence>
<dbReference type="NCBIfam" id="TIGR01131">
    <property type="entry name" value="ATP_synt_6_or_A"/>
    <property type="match status" value="1"/>
</dbReference>
<evidence type="ECO:0000313" key="14">
    <source>
        <dbReference type="Proteomes" id="UP000502260"/>
    </source>
</evidence>
<feature type="transmembrane region" description="Helical" evidence="11">
    <location>
        <begin position="108"/>
        <end position="127"/>
    </location>
</feature>
<feature type="transmembrane region" description="Helical" evidence="11">
    <location>
        <begin position="199"/>
        <end position="218"/>
    </location>
</feature>
<evidence type="ECO:0000256" key="7">
    <source>
        <dbReference type="ARBA" id="ARBA00022989"/>
    </source>
</evidence>
<evidence type="ECO:0000256" key="9">
    <source>
        <dbReference type="ARBA" id="ARBA00023136"/>
    </source>
</evidence>
<dbReference type="EMBL" id="AP022853">
    <property type="protein sequence ID" value="BCB27323.1"/>
    <property type="molecule type" value="Genomic_DNA"/>
</dbReference>
<dbReference type="KEGG" id="slac:SKTS_22090"/>
<dbReference type="Pfam" id="PF00119">
    <property type="entry name" value="ATP-synt_A"/>
    <property type="match status" value="1"/>
</dbReference>
<evidence type="ECO:0000256" key="2">
    <source>
        <dbReference type="ARBA" id="ARBA00006810"/>
    </source>
</evidence>
<dbReference type="InterPro" id="IPR000568">
    <property type="entry name" value="ATP_synth_F0_asu"/>
</dbReference>
<dbReference type="PROSITE" id="PS00449">
    <property type="entry name" value="ATPASE_A"/>
    <property type="match status" value="1"/>
</dbReference>
<dbReference type="InterPro" id="IPR023011">
    <property type="entry name" value="ATP_synth_F0_asu_AS"/>
</dbReference>
<keyword evidence="10 11" id="KW-0066">ATP synthesis</keyword>
<keyword evidence="5 11" id="KW-0812">Transmembrane</keyword>
<keyword evidence="14" id="KW-1185">Reference proteome</keyword>
<dbReference type="GO" id="GO:0045259">
    <property type="term" value="C:proton-transporting ATP synthase complex"/>
    <property type="evidence" value="ECO:0007669"/>
    <property type="project" value="UniProtKB-KW"/>
</dbReference>
<keyword evidence="11" id="KW-1003">Cell membrane</keyword>
<gene>
    <name evidence="13" type="primary">atpB_2</name>
    <name evidence="11" type="synonym">atpB</name>
    <name evidence="13" type="ORF">SKTS_22090</name>
</gene>
<keyword evidence="4 11" id="KW-0138">CF(0)</keyword>
<dbReference type="SUPFAM" id="SSF81336">
    <property type="entry name" value="F1F0 ATP synthase subunit A"/>
    <property type="match status" value="1"/>
</dbReference>
<protein>
    <recommendedName>
        <fullName evidence="11 12">ATP synthase subunit a</fullName>
    </recommendedName>
    <alternativeName>
        <fullName evidence="11">ATP synthase F0 sector subunit a</fullName>
    </alternativeName>
    <alternativeName>
        <fullName evidence="11">F-ATPase subunit 6</fullName>
    </alternativeName>
</protein>
<reference evidence="14" key="1">
    <citation type="submission" date="2020-03" db="EMBL/GenBank/DDBJ databases">
        <title>Complete genome sequence of sulfur-oxidizing bacterium skT11.</title>
        <authorList>
            <person name="Kanda M."/>
            <person name="Kojima H."/>
            <person name="Fukui M."/>
        </authorList>
    </citation>
    <scope>NUCLEOTIDE SEQUENCE [LARGE SCALE GENOMIC DNA]</scope>
    <source>
        <strain evidence="14">skT11</strain>
    </source>
</reference>
<dbReference type="AlphaFoldDB" id="A0A6F8VBV7"/>
<keyword evidence="9 11" id="KW-0472">Membrane</keyword>
<dbReference type="Gene3D" id="1.20.120.220">
    <property type="entry name" value="ATP synthase, F0 complex, subunit A"/>
    <property type="match status" value="1"/>
</dbReference>
<dbReference type="Proteomes" id="UP000502260">
    <property type="component" value="Chromosome"/>
</dbReference>
<keyword evidence="7 11" id="KW-1133">Transmembrane helix</keyword>
<sequence>MGKPEFLELLAFHLGPLHIGATVLTTWLLMALLVGLAWFGTRRLSVDSPSRLQMALEGTVLALQQAIEDTAPGNAARLLPFIGTLWLFIAAANLMGLVPGLRSPTGDLSLTVALAMLVFLSVHWFGIRIDGLRAYLRHYLDPNPILLPFHLLGEVTRTLALAVRLFGNMMSLEMAALLVLLVAGFLAPIPLLMLHIVEALVQAYIFGTLALVYVAGALQSHELNHKE</sequence>
<dbReference type="CDD" id="cd00310">
    <property type="entry name" value="ATP-synt_Fo_a_6"/>
    <property type="match status" value="1"/>
</dbReference>